<gene>
    <name evidence="1" type="ORF">BWQ96_01095</name>
</gene>
<reference evidence="1 2" key="1">
    <citation type="journal article" date="2018" name="Mol. Biol. Evol.">
        <title>Analysis of the draft genome of the red seaweed Gracilariopsis chorda provides insights into genome size evolution in Rhodophyta.</title>
        <authorList>
            <person name="Lee J."/>
            <person name="Yang E.C."/>
            <person name="Graf L."/>
            <person name="Yang J.H."/>
            <person name="Qiu H."/>
            <person name="Zel Zion U."/>
            <person name="Chan C.X."/>
            <person name="Stephens T.G."/>
            <person name="Weber A.P.M."/>
            <person name="Boo G.H."/>
            <person name="Boo S.M."/>
            <person name="Kim K.M."/>
            <person name="Shin Y."/>
            <person name="Jung M."/>
            <person name="Lee S.J."/>
            <person name="Yim H.S."/>
            <person name="Lee J.H."/>
            <person name="Bhattacharya D."/>
            <person name="Yoon H.S."/>
        </authorList>
    </citation>
    <scope>NUCLEOTIDE SEQUENCE [LARGE SCALE GENOMIC DNA]</scope>
    <source>
        <strain evidence="1 2">SKKU-2015</strain>
        <tissue evidence="1">Whole body</tissue>
    </source>
</reference>
<name>A0A2V3J3V8_9FLOR</name>
<dbReference type="EMBL" id="NBIV01000008">
    <property type="protein sequence ID" value="PXF49146.1"/>
    <property type="molecule type" value="Genomic_DNA"/>
</dbReference>
<proteinExistence type="predicted"/>
<sequence length="124" mass="14103">MKTFAPVVQPWLPKITDAENDSNLDHVQDKFWVPEVAAKVLEDSRVQKAAIAGVDWFDLLFEHHGIQCESIHDVSVSSLAVAGYGRVGDSQNLSNSTELTEYWMRKEARAISWEEIWPKKHLLV</sequence>
<evidence type="ECO:0000313" key="2">
    <source>
        <dbReference type="Proteomes" id="UP000247409"/>
    </source>
</evidence>
<dbReference type="Proteomes" id="UP000247409">
    <property type="component" value="Unassembled WGS sequence"/>
</dbReference>
<protein>
    <submittedName>
        <fullName evidence="1">Uncharacterized protein</fullName>
    </submittedName>
</protein>
<keyword evidence="2" id="KW-1185">Reference proteome</keyword>
<evidence type="ECO:0000313" key="1">
    <source>
        <dbReference type="EMBL" id="PXF49146.1"/>
    </source>
</evidence>
<accession>A0A2V3J3V8</accession>
<organism evidence="1 2">
    <name type="scientific">Gracilariopsis chorda</name>
    <dbReference type="NCBI Taxonomy" id="448386"/>
    <lineage>
        <taxon>Eukaryota</taxon>
        <taxon>Rhodophyta</taxon>
        <taxon>Florideophyceae</taxon>
        <taxon>Rhodymeniophycidae</taxon>
        <taxon>Gracilariales</taxon>
        <taxon>Gracilariaceae</taxon>
        <taxon>Gracilariopsis</taxon>
    </lineage>
</organism>
<dbReference type="AlphaFoldDB" id="A0A2V3J3V8"/>
<comment type="caution">
    <text evidence="1">The sequence shown here is derived from an EMBL/GenBank/DDBJ whole genome shotgun (WGS) entry which is preliminary data.</text>
</comment>